<keyword evidence="5" id="KW-0143">Chaperone</keyword>
<keyword evidence="4" id="KW-0342">GTP-binding</keyword>
<evidence type="ECO:0000313" key="8">
    <source>
        <dbReference type="Proteomes" id="UP000193355"/>
    </source>
</evidence>
<evidence type="ECO:0000256" key="5">
    <source>
        <dbReference type="ARBA" id="ARBA00023186"/>
    </source>
</evidence>
<dbReference type="STRING" id="561720.SAMN06275492_10188"/>
<protein>
    <submittedName>
        <fullName evidence="7">LAO/AO transport system kinase</fullName>
    </submittedName>
</protein>
<evidence type="ECO:0000313" key="7">
    <source>
        <dbReference type="EMBL" id="SMG09155.1"/>
    </source>
</evidence>
<feature type="domain" description="AAA+ ATPase" evidence="6">
    <location>
        <begin position="40"/>
        <end position="165"/>
    </location>
</feature>
<dbReference type="GO" id="GO:0005525">
    <property type="term" value="F:GTP binding"/>
    <property type="evidence" value="ECO:0007669"/>
    <property type="project" value="UniProtKB-KW"/>
</dbReference>
<dbReference type="NCBIfam" id="TIGR00750">
    <property type="entry name" value="lao"/>
    <property type="match status" value="1"/>
</dbReference>
<organism evidence="7 8">
    <name type="scientific">Dethiosulfovibrio salsuginis</name>
    <dbReference type="NCBI Taxonomy" id="561720"/>
    <lineage>
        <taxon>Bacteria</taxon>
        <taxon>Thermotogati</taxon>
        <taxon>Synergistota</taxon>
        <taxon>Synergistia</taxon>
        <taxon>Synergistales</taxon>
        <taxon>Dethiosulfovibrionaceae</taxon>
        <taxon>Dethiosulfovibrio</taxon>
    </lineage>
</organism>
<dbReference type="GO" id="GO:0016301">
    <property type="term" value="F:kinase activity"/>
    <property type="evidence" value="ECO:0007669"/>
    <property type="project" value="UniProtKB-KW"/>
</dbReference>
<dbReference type="PANTHER" id="PTHR43087:SF1">
    <property type="entry name" value="LAO_AO TRANSPORT SYSTEM ATPASE"/>
    <property type="match status" value="1"/>
</dbReference>
<reference evidence="8" key="1">
    <citation type="submission" date="2017-04" db="EMBL/GenBank/DDBJ databases">
        <authorList>
            <person name="Varghese N."/>
            <person name="Submissions S."/>
        </authorList>
    </citation>
    <scope>NUCLEOTIDE SEQUENCE [LARGE SCALE GENOMIC DNA]</scope>
    <source>
        <strain evidence="8">USBA 82</strain>
    </source>
</reference>
<dbReference type="InterPro" id="IPR005129">
    <property type="entry name" value="GTPase_ArgK"/>
</dbReference>
<dbReference type="Pfam" id="PF03308">
    <property type="entry name" value="MeaB"/>
    <property type="match status" value="1"/>
</dbReference>
<keyword evidence="7" id="KW-0418">Kinase</keyword>
<dbReference type="InterPro" id="IPR003593">
    <property type="entry name" value="AAA+_ATPase"/>
</dbReference>
<comment type="similarity">
    <text evidence="1">Belongs to the SIMIBI class G3E GTPase family. ArgK/MeaB subfamily.</text>
</comment>
<dbReference type="CDD" id="cd03114">
    <property type="entry name" value="MMAA-like"/>
    <property type="match status" value="1"/>
</dbReference>
<dbReference type="InterPro" id="IPR052040">
    <property type="entry name" value="GTPase/Isobutyryl-CoA_mutase"/>
</dbReference>
<dbReference type="PANTHER" id="PTHR43087">
    <property type="entry name" value="LYSINE/ARGININE/ORNITHINE TRANSPORT SYSTEM KINASE"/>
    <property type="match status" value="1"/>
</dbReference>
<dbReference type="OrthoDB" id="9778292at2"/>
<dbReference type="GO" id="GO:0003924">
    <property type="term" value="F:GTPase activity"/>
    <property type="evidence" value="ECO:0007669"/>
    <property type="project" value="InterPro"/>
</dbReference>
<gene>
    <name evidence="7" type="ORF">SAMN06275492_10188</name>
</gene>
<dbReference type="Gene3D" id="3.40.50.300">
    <property type="entry name" value="P-loop containing nucleotide triphosphate hydrolases"/>
    <property type="match status" value="1"/>
</dbReference>
<keyword evidence="2" id="KW-0547">Nucleotide-binding</keyword>
<evidence type="ECO:0000259" key="6">
    <source>
        <dbReference type="SMART" id="SM00382"/>
    </source>
</evidence>
<dbReference type="AlphaFoldDB" id="A0A1X7I404"/>
<keyword evidence="7" id="KW-0808">Transferase</keyword>
<dbReference type="RefSeq" id="WP_085543388.1">
    <property type="nucleotide sequence ID" value="NZ_FXBB01000001.1"/>
</dbReference>
<evidence type="ECO:0000256" key="4">
    <source>
        <dbReference type="ARBA" id="ARBA00023134"/>
    </source>
</evidence>
<keyword evidence="8" id="KW-1185">Reference proteome</keyword>
<sequence>MIDKALSGDVRAIARLISEVENETSRSEEIMRSIYPHTGKAHIIGVTGSPGSGKSSLVNKMIGTLRRQGKTVGVIAVDPSSPFSGGAILADRIRMQEHSGDPGVYIRSMGSRGSLGGLSKTTYEGALVLDACGKDVVIIETVGVGQSEIDIVRIADTVCLVLVPGMGDDMQIMKAGIMEIADLFVINKADREGADKVAAEVRLMIKMFHTGEGWTQPVHMTSAATGSGLDELQSIIEDHLKHMRSSEEGADRLRKRLQWEVEEIVRRRIAKITESAWEERREGRIIEELYNRETDPYSVAQDVLNGALTKIRSGQLV</sequence>
<accession>A0A1X7I404</accession>
<dbReference type="SUPFAM" id="SSF52540">
    <property type="entry name" value="P-loop containing nucleoside triphosphate hydrolases"/>
    <property type="match status" value="1"/>
</dbReference>
<dbReference type="SMART" id="SM00382">
    <property type="entry name" value="AAA"/>
    <property type="match status" value="1"/>
</dbReference>
<name>A0A1X7I404_9BACT</name>
<evidence type="ECO:0000256" key="1">
    <source>
        <dbReference type="ARBA" id="ARBA00009625"/>
    </source>
</evidence>
<evidence type="ECO:0000256" key="3">
    <source>
        <dbReference type="ARBA" id="ARBA00022801"/>
    </source>
</evidence>
<dbReference type="InterPro" id="IPR027417">
    <property type="entry name" value="P-loop_NTPase"/>
</dbReference>
<dbReference type="EMBL" id="FXBB01000001">
    <property type="protein sequence ID" value="SMG09155.1"/>
    <property type="molecule type" value="Genomic_DNA"/>
</dbReference>
<dbReference type="Proteomes" id="UP000193355">
    <property type="component" value="Unassembled WGS sequence"/>
</dbReference>
<evidence type="ECO:0000256" key="2">
    <source>
        <dbReference type="ARBA" id="ARBA00022741"/>
    </source>
</evidence>
<proteinExistence type="inferred from homology"/>
<keyword evidence="3" id="KW-0378">Hydrolase</keyword>